<evidence type="ECO:0000256" key="4">
    <source>
        <dbReference type="ARBA" id="ARBA00023136"/>
    </source>
</evidence>
<protein>
    <submittedName>
        <fullName evidence="8">RagB/SusD family nutrient uptake outer membrane protein</fullName>
    </submittedName>
</protein>
<keyword evidence="4" id="KW-0472">Membrane</keyword>
<evidence type="ECO:0000256" key="2">
    <source>
        <dbReference type="ARBA" id="ARBA00006275"/>
    </source>
</evidence>
<dbReference type="Pfam" id="PF07980">
    <property type="entry name" value="SusD_RagB"/>
    <property type="match status" value="1"/>
</dbReference>
<keyword evidence="3" id="KW-0732">Signal</keyword>
<dbReference type="InterPro" id="IPR011990">
    <property type="entry name" value="TPR-like_helical_dom_sf"/>
</dbReference>
<accession>A0A6G1Z8Z0</accession>
<comment type="caution">
    <text evidence="8">The sequence shown here is derived from an EMBL/GenBank/DDBJ whole genome shotgun (WGS) entry which is preliminary data.</text>
</comment>
<evidence type="ECO:0000259" key="6">
    <source>
        <dbReference type="Pfam" id="PF07980"/>
    </source>
</evidence>
<evidence type="ECO:0000256" key="5">
    <source>
        <dbReference type="ARBA" id="ARBA00023237"/>
    </source>
</evidence>
<comment type="similarity">
    <text evidence="2">Belongs to the SusD family.</text>
</comment>
<feature type="domain" description="RagB/SusD" evidence="6">
    <location>
        <begin position="257"/>
        <end position="565"/>
    </location>
</feature>
<dbReference type="AlphaFoldDB" id="A0A6G1Z8Z0"/>
<evidence type="ECO:0000256" key="1">
    <source>
        <dbReference type="ARBA" id="ARBA00004442"/>
    </source>
</evidence>
<dbReference type="SUPFAM" id="SSF48452">
    <property type="entry name" value="TPR-like"/>
    <property type="match status" value="1"/>
</dbReference>
<reference evidence="8" key="1">
    <citation type="journal article" date="2019" name="Nat. Med.">
        <title>A library of human gut bacterial isolates paired with longitudinal multiomics data enables mechanistic microbiome research.</title>
        <authorList>
            <person name="Poyet M."/>
            <person name="Groussin M."/>
            <person name="Gibbons S.M."/>
            <person name="Avila-Pacheco J."/>
            <person name="Jiang X."/>
            <person name="Kearney S.M."/>
            <person name="Perrotta A.R."/>
            <person name="Berdy B."/>
            <person name="Zhao S."/>
            <person name="Lieberman T.D."/>
            <person name="Swanson P.K."/>
            <person name="Smith M."/>
            <person name="Roesemann S."/>
            <person name="Alexander J.E."/>
            <person name="Rich S.A."/>
            <person name="Livny J."/>
            <person name="Vlamakis H."/>
            <person name="Clish C."/>
            <person name="Bullock K."/>
            <person name="Deik A."/>
            <person name="Scott J."/>
            <person name="Pierce K.A."/>
            <person name="Xavier R.J."/>
            <person name="Alm E.J."/>
        </authorList>
    </citation>
    <scope>NUCLEOTIDE SEQUENCE</scope>
    <source>
        <strain evidence="8">BIOML-A4</strain>
    </source>
</reference>
<dbReference type="InterPro" id="IPR012944">
    <property type="entry name" value="SusD_RagB_dom"/>
</dbReference>
<dbReference type="RefSeq" id="WP_154277962.1">
    <property type="nucleotide sequence ID" value="NZ_JBDMPS010000001.1"/>
</dbReference>
<dbReference type="Gene3D" id="1.25.40.390">
    <property type="match status" value="1"/>
</dbReference>
<name>A0A6G1Z8Z0_9BACT</name>
<dbReference type="Pfam" id="PF14322">
    <property type="entry name" value="SusD-like_3"/>
    <property type="match status" value="1"/>
</dbReference>
<keyword evidence="5" id="KW-0998">Cell outer membrane</keyword>
<evidence type="ECO:0000256" key="3">
    <source>
        <dbReference type="ARBA" id="ARBA00022729"/>
    </source>
</evidence>
<comment type="subcellular location">
    <subcellularLocation>
        <location evidence="1">Cell outer membrane</location>
    </subcellularLocation>
</comment>
<dbReference type="InterPro" id="IPR033985">
    <property type="entry name" value="SusD-like_N"/>
</dbReference>
<gene>
    <name evidence="8" type="ORF">GKE01_02955</name>
</gene>
<evidence type="ECO:0000259" key="7">
    <source>
        <dbReference type="Pfam" id="PF14322"/>
    </source>
</evidence>
<dbReference type="PROSITE" id="PS51257">
    <property type="entry name" value="PROKAR_LIPOPROTEIN"/>
    <property type="match status" value="1"/>
</dbReference>
<organism evidence="8">
    <name type="scientific">Parabacteroides goldsteinii</name>
    <dbReference type="NCBI Taxonomy" id="328812"/>
    <lineage>
        <taxon>Bacteria</taxon>
        <taxon>Pseudomonadati</taxon>
        <taxon>Bacteroidota</taxon>
        <taxon>Bacteroidia</taxon>
        <taxon>Bacteroidales</taxon>
        <taxon>Tannerellaceae</taxon>
        <taxon>Parabacteroides</taxon>
    </lineage>
</organism>
<sequence length="574" mass="65986">MKNYFKYICLSLALTGMTGCSDVLDINDYESYSPDNVWNDQKLSEAYLANLYSVTFTGWPVNSGKYADETSGIIGKEFVMPNNDEFKYWPYDKIYKINLMLEGLEEGTLKDELKTKLRGEALFLRAYHYFKALVYHGGIPYITNVQEQGEDDLYVSRNSSAECFDLLVKDLDEAIKLLPERNVNADYGHMDASAALALKAKVLLYKASPQFNPQSKYSNPYVDEAYNVNKEAYETLLSRGYGLIDDYTDVFETKGHKEAVIAVIYNDPNKKDGRNERACRPLTQSKDDTGGDQVIWDLVEAYPMKDGKKIGASDKYAYDIQTYWENRDPRFDVSQVWNGAIYELSGINGRRQYTVYNIANKDDAFTINTDPGYGRTGFYPRKGIMESNTRAESGNNDFDWLDMRFAEVMFNYAEIACAKGITEIGYTVLKQIRERAGIEAGSDKMYGLQADMTPDEMRVALLDEKRIEFVFEGQRFWDLRRNRMLESVNGSRKYGLLGEYKGEITQEIQQKANNYELLPEDFTYKVQELYTNGEKVMYVPESYYFFPIKQSSIEQNSKLEQNKDWGGSFNPALE</sequence>
<evidence type="ECO:0000313" key="8">
    <source>
        <dbReference type="EMBL" id="MRY10424.1"/>
    </source>
</evidence>
<dbReference type="GO" id="GO:0009279">
    <property type="term" value="C:cell outer membrane"/>
    <property type="evidence" value="ECO:0007669"/>
    <property type="project" value="UniProtKB-SubCell"/>
</dbReference>
<proteinExistence type="inferred from homology"/>
<dbReference type="EMBL" id="WKLP01000003">
    <property type="protein sequence ID" value="MRY10424.1"/>
    <property type="molecule type" value="Genomic_DNA"/>
</dbReference>
<feature type="domain" description="SusD-like N-terminal" evidence="7">
    <location>
        <begin position="87"/>
        <end position="204"/>
    </location>
</feature>